<protein>
    <recommendedName>
        <fullName evidence="2">DUF305 domain-containing protein</fullName>
    </recommendedName>
</protein>
<dbReference type="PANTHER" id="PTHR36933">
    <property type="entry name" value="SLL0788 PROTEIN"/>
    <property type="match status" value="1"/>
</dbReference>
<dbReference type="InterPro" id="IPR006311">
    <property type="entry name" value="TAT_signal"/>
</dbReference>
<evidence type="ECO:0000256" key="1">
    <source>
        <dbReference type="SAM" id="SignalP"/>
    </source>
</evidence>
<dbReference type="Pfam" id="PF03713">
    <property type="entry name" value="DUF305"/>
    <property type="match status" value="1"/>
</dbReference>
<proteinExistence type="predicted"/>
<evidence type="ECO:0000313" key="4">
    <source>
        <dbReference type="Proteomes" id="UP001500943"/>
    </source>
</evidence>
<comment type="caution">
    <text evidence="3">The sequence shown here is derived from an EMBL/GenBank/DDBJ whole genome shotgun (WGS) entry which is preliminary data.</text>
</comment>
<gene>
    <name evidence="3" type="ORF">GCM10009655_06180</name>
</gene>
<evidence type="ECO:0000313" key="3">
    <source>
        <dbReference type="EMBL" id="GAA1209862.1"/>
    </source>
</evidence>
<organism evidence="3 4">
    <name type="scientific">Rhodoglobus aureus</name>
    <dbReference type="NCBI Taxonomy" id="191497"/>
    <lineage>
        <taxon>Bacteria</taxon>
        <taxon>Bacillati</taxon>
        <taxon>Actinomycetota</taxon>
        <taxon>Actinomycetes</taxon>
        <taxon>Micrococcales</taxon>
        <taxon>Microbacteriaceae</taxon>
        <taxon>Rhodoglobus</taxon>
    </lineage>
</organism>
<reference evidence="4" key="1">
    <citation type="journal article" date="2019" name="Int. J. Syst. Evol. Microbiol.">
        <title>The Global Catalogue of Microorganisms (GCM) 10K type strain sequencing project: providing services to taxonomists for standard genome sequencing and annotation.</title>
        <authorList>
            <consortium name="The Broad Institute Genomics Platform"/>
            <consortium name="The Broad Institute Genome Sequencing Center for Infectious Disease"/>
            <person name="Wu L."/>
            <person name="Ma J."/>
        </authorList>
    </citation>
    <scope>NUCLEOTIDE SEQUENCE [LARGE SCALE GENOMIC DNA]</scope>
    <source>
        <strain evidence="4">JCM 12762</strain>
    </source>
</reference>
<dbReference type="Gene3D" id="1.20.1260.10">
    <property type="match status" value="1"/>
</dbReference>
<keyword evidence="1" id="KW-0732">Signal</keyword>
<keyword evidence="4" id="KW-1185">Reference proteome</keyword>
<dbReference type="PROSITE" id="PS51257">
    <property type="entry name" value="PROKAR_LIPOPROTEIN"/>
    <property type="match status" value="1"/>
</dbReference>
<dbReference type="EMBL" id="BAAAKW010000016">
    <property type="protein sequence ID" value="GAA1209862.1"/>
    <property type="molecule type" value="Genomic_DNA"/>
</dbReference>
<dbReference type="PROSITE" id="PS51318">
    <property type="entry name" value="TAT"/>
    <property type="match status" value="1"/>
</dbReference>
<dbReference type="RefSeq" id="WP_343923075.1">
    <property type="nucleotide sequence ID" value="NZ_BAAAKW010000016.1"/>
</dbReference>
<feature type="domain" description="DUF305" evidence="2">
    <location>
        <begin position="53"/>
        <end position="203"/>
    </location>
</feature>
<feature type="chain" id="PRO_5046184350" description="DUF305 domain-containing protein" evidence="1">
    <location>
        <begin position="34"/>
        <end position="209"/>
    </location>
</feature>
<dbReference type="PANTHER" id="PTHR36933:SF1">
    <property type="entry name" value="SLL0788 PROTEIN"/>
    <property type="match status" value="1"/>
</dbReference>
<sequence length="209" mass="22544">MRTAIRRTEAVTNPARRNFLAFGMLAVTGTALAACGAPAANETDSLETPNETDIGFFTDMALHHAQALALCQRVLGRDNGDSVQSLATEILQNQSYERGVMYTWLTVWGESTAPPKTVMAWIGMEIPAAEMTGLATDEQVILLSTTTGMAQGRLFLSLMRAHHVGGMHMAASARENAATSVVRSTADLMSSFQNYEIGIIDQLLATTYL</sequence>
<name>A0ABP4G564_9MICO</name>
<dbReference type="InterPro" id="IPR012347">
    <property type="entry name" value="Ferritin-like"/>
</dbReference>
<dbReference type="InterPro" id="IPR005183">
    <property type="entry name" value="DUF305_CopM-like"/>
</dbReference>
<dbReference type="Proteomes" id="UP001500943">
    <property type="component" value="Unassembled WGS sequence"/>
</dbReference>
<feature type="signal peptide" evidence="1">
    <location>
        <begin position="1"/>
        <end position="33"/>
    </location>
</feature>
<evidence type="ECO:0000259" key="2">
    <source>
        <dbReference type="Pfam" id="PF03713"/>
    </source>
</evidence>
<accession>A0ABP4G564</accession>